<feature type="region of interest" description="Disordered" evidence="1">
    <location>
        <begin position="967"/>
        <end position="992"/>
    </location>
</feature>
<feature type="region of interest" description="Disordered" evidence="1">
    <location>
        <begin position="489"/>
        <end position="555"/>
    </location>
</feature>
<feature type="compositionally biased region" description="Low complexity" evidence="1">
    <location>
        <begin position="537"/>
        <end position="555"/>
    </location>
</feature>
<accession>A0A914WV90</accession>
<dbReference type="Gene3D" id="3.30.70.270">
    <property type="match status" value="1"/>
</dbReference>
<feature type="compositionally biased region" description="Low complexity" evidence="1">
    <location>
        <begin position="830"/>
        <end position="851"/>
    </location>
</feature>
<dbReference type="CDD" id="cd01650">
    <property type="entry name" value="RT_nLTR_like"/>
    <property type="match status" value="1"/>
</dbReference>
<feature type="region of interest" description="Disordered" evidence="1">
    <location>
        <begin position="244"/>
        <end position="277"/>
    </location>
</feature>
<reference evidence="4" key="1">
    <citation type="submission" date="2022-11" db="UniProtKB">
        <authorList>
            <consortium name="WormBaseParasite"/>
        </authorList>
    </citation>
    <scope>IDENTIFICATION</scope>
</reference>
<protein>
    <submittedName>
        <fullName evidence="4">Reverse transcriptase domain-containing protein</fullName>
    </submittedName>
</protein>
<sequence length="1774" mass="186873">MTHPSKVRRPGSTKRPLSSERLSLLGLLAKIKVLAVQHLPSPCSPAARPPPLSASRPSLPLYRAVRCGLRCWLGCSTTAPRAIPCVWVLCPTAVLRLRLSCVPFVGGSHPDDGTVPPLMIRPSDLDRLDRLVLSSPLADRIVADPPAFLAYCFSAERPDEHDWFASCSARRRQDRLGTPTVICTDSLSLPHVISLNFRCYGCREEFDDIRRCKTHIRDNAQCSTVIDAQPVQPQTTHRIRRILYGPRRARRISSTDTTESSSHAADSPAARRSRSAGNVNVLASPSAVGPSIDAATSPASISTYSSTAAASPTATSTHASFAGADTGPTYADIAATRHTSVILRSASTRANSAASSTAVATAAAYSGAAARPTAAAEYSATAAAAHSGAAASPTVAAGAHLDTAASPTVAAEYSATAAVAHPAIAASSTVAAEYSATAAAAHPAIAASSTAAAESSAAAYSGAAATPTAATSPTATRTYASVAATPPACSTRASTAATRRHTPRSITTHVDTISAATTNTAVTGRARRSSRIPRPPAARASSDSNASWRHTSVTTASTTASYASSRYTRTASTAIAAATTAAASIAAAAPLAAASTAAALTASASATAAPTTAASTTAASAAVASTTATSSSAAAAASTVAAPIAAAAITAAAAPIAAAASTAATTAAAAPSAAAVSTAASYAPPRYTRTTAARTHAAPIAVAATTAAAAPSAAAVSTAASYAPPRYTRTTAARTHAAPIAVAATTAAAAPSAAATSTAVAPIAAAVPSAAASTAAASTAAAPIASAPIAAAALTAAAPIAAALTTAAARRPAPTTRIRPNTAPQPPTARPQATRGTARPRPPGRTIIATTASPTQAAWIARFATTADAAQLDAALAALISEVLATQPEPARRPSPRRDAADPARQRRRRRSGPQYDAADAARIQRLYRANRPRAFREITTPPSPYCQLSKEQVQAHFADVLKRRTQTDTPMPPAVPQLPPPSPEDQDPLSDEFTPSEVWGRLCRCPNTAPGPDTLRYNTWKAFDPRAYVLSAVFNTVRRLQHVPAAWKQSTTILLHKKGEQDDIGNWRPIALSDTVGKLYASCLASRLTNWCLRHERISPTQKGFMPYEGCLEHSFTLQSIIQDARRRRQHTALAWLDLRNAFGSVPHDTIFKCLAWAGLNTTSIDIIRRLYDGCSTAVRVTEGLTEKIRIGAGVKQGCPLSPIVFNIAIEPILRAINAASHGYNIQGQKIAVLAYADDLVLTTDSAADLQSALNITTTIASWAGLTFNARKCASLHIDGKRHTALSTRFTIQDEPMAALAADGLYEHLGVPTGYAIHRSAADTLKTMTADVNKIDASLLAPWQKFDAVNTFVLSRLSYHLKAGSVPKKSLDVLDKTIKAVGKKWLNLPQRAGAEPLYLSYKQGGVNLLPTNMLADVAQLAHALRLLTSNDPAIEQLALATLKAVVKKKIRREVEEGDVSEYLNGSTSGVFCVETSDTTSMWTRLRSATRRLRSKIDVCWQHSDGSINLLLDGAVVSRGQVESRLRDAVRAHYLHRLLAKPDQGKVYDVTSTTTAANHFMRAGNYTRFAEWRFIHRARLDVLPLNGARRFGPPGVKNCRRCNAVNETLPHVLNHCPPHLTAITKRHNAILDRLTKAMRRPEAGSVLINQQLPGYDGRERPDIIVLDDAKKTAFIADVTVAFENRQAAFSMARAEKHRKYEALAQHLRNQGYETAVDAFVIGSLGGYDPANAPTLNQLGIGHRYSILMKRLMVSDTIRWSRDIYVEHVCGQRQY</sequence>
<dbReference type="WBParaSite" id="PSAMB.scaffold536size47779.g6972.t1">
    <property type="protein sequence ID" value="PSAMB.scaffold536size47779.g6972.t1"/>
    <property type="gene ID" value="PSAMB.scaffold536size47779.g6972"/>
</dbReference>
<dbReference type="PANTHER" id="PTHR19446">
    <property type="entry name" value="REVERSE TRANSCRIPTASES"/>
    <property type="match status" value="1"/>
</dbReference>
<feature type="compositionally biased region" description="Basic and acidic residues" evidence="1">
    <location>
        <begin position="890"/>
        <end position="905"/>
    </location>
</feature>
<feature type="compositionally biased region" description="Low complexity" evidence="1">
    <location>
        <begin position="808"/>
        <end position="822"/>
    </location>
</feature>
<keyword evidence="3" id="KW-1185">Reference proteome</keyword>
<dbReference type="PROSITE" id="PS50878">
    <property type="entry name" value="RT_POL"/>
    <property type="match status" value="1"/>
</dbReference>
<feature type="region of interest" description="Disordered" evidence="1">
    <location>
        <begin position="808"/>
        <end position="851"/>
    </location>
</feature>
<dbReference type="InterPro" id="IPR000477">
    <property type="entry name" value="RT_dom"/>
</dbReference>
<dbReference type="SUPFAM" id="SSF56672">
    <property type="entry name" value="DNA/RNA polymerases"/>
    <property type="match status" value="1"/>
</dbReference>
<dbReference type="InterPro" id="IPR043502">
    <property type="entry name" value="DNA/RNA_pol_sf"/>
</dbReference>
<feature type="compositionally biased region" description="Polar residues" evidence="1">
    <location>
        <begin position="506"/>
        <end position="522"/>
    </location>
</feature>
<feature type="domain" description="Reverse transcriptase" evidence="2">
    <location>
        <begin position="1037"/>
        <end position="1318"/>
    </location>
</feature>
<dbReference type="InterPro" id="IPR043128">
    <property type="entry name" value="Rev_trsase/Diguanyl_cyclase"/>
</dbReference>
<feature type="region of interest" description="Disordered" evidence="1">
    <location>
        <begin position="887"/>
        <end position="923"/>
    </location>
</feature>
<evidence type="ECO:0000259" key="2">
    <source>
        <dbReference type="PROSITE" id="PS50878"/>
    </source>
</evidence>
<evidence type="ECO:0000313" key="3">
    <source>
        <dbReference type="Proteomes" id="UP000887566"/>
    </source>
</evidence>
<dbReference type="Proteomes" id="UP000887566">
    <property type="component" value="Unplaced"/>
</dbReference>
<proteinExistence type="predicted"/>
<dbReference type="Pfam" id="PF00078">
    <property type="entry name" value="RVT_1"/>
    <property type="match status" value="1"/>
</dbReference>
<feature type="compositionally biased region" description="Low complexity" evidence="1">
    <location>
        <begin position="260"/>
        <end position="270"/>
    </location>
</feature>
<evidence type="ECO:0000256" key="1">
    <source>
        <dbReference type="SAM" id="MobiDB-lite"/>
    </source>
</evidence>
<feature type="compositionally biased region" description="Pro residues" evidence="1">
    <location>
        <begin position="971"/>
        <end position="984"/>
    </location>
</feature>
<organism evidence="3 4">
    <name type="scientific">Plectus sambesii</name>
    <dbReference type="NCBI Taxonomy" id="2011161"/>
    <lineage>
        <taxon>Eukaryota</taxon>
        <taxon>Metazoa</taxon>
        <taxon>Ecdysozoa</taxon>
        <taxon>Nematoda</taxon>
        <taxon>Chromadorea</taxon>
        <taxon>Plectida</taxon>
        <taxon>Plectina</taxon>
        <taxon>Plectoidea</taxon>
        <taxon>Plectidae</taxon>
        <taxon>Plectus</taxon>
    </lineage>
</organism>
<name>A0A914WV90_9BILA</name>
<evidence type="ECO:0000313" key="4">
    <source>
        <dbReference type="WBParaSite" id="PSAMB.scaffold536size47779.g6972.t1"/>
    </source>
</evidence>